<gene>
    <name evidence="1" type="ORF">H6X83_04170</name>
</gene>
<sequence length="143" mass="15980">MSEELKPCPFCGGEARYNRKQISQGCVLVGYDCEQCGAAAPVFTGPVAIEKSMKISAAKAWNRRTQQPNELLTVDELRKMIGQWVWVESKDVLCPNGWYRVEPQFRETISLAGVDGTIYETSITNGDSAVYRRPPEEGENDES</sequence>
<dbReference type="EMBL" id="CP060696">
    <property type="protein sequence ID" value="QNO18838.1"/>
    <property type="molecule type" value="Genomic_DNA"/>
</dbReference>
<name>A0A7G9WJH6_9FIRM</name>
<dbReference type="NCBIfam" id="TIGR03655">
    <property type="entry name" value="anti_R_Lar"/>
    <property type="match status" value="1"/>
</dbReference>
<dbReference type="AlphaFoldDB" id="A0A7G9WJH6"/>
<keyword evidence="2" id="KW-1185">Reference proteome</keyword>
<dbReference type="KEGG" id="caml:H6X83_04170"/>
<evidence type="ECO:0000313" key="2">
    <source>
        <dbReference type="Proteomes" id="UP000516046"/>
    </source>
</evidence>
<dbReference type="RefSeq" id="WP_212507906.1">
    <property type="nucleotide sequence ID" value="NZ_CP060696.1"/>
</dbReference>
<dbReference type="Pfam" id="PF14354">
    <property type="entry name" value="Lar_restr_allev"/>
    <property type="match status" value="1"/>
</dbReference>
<reference evidence="1 2" key="1">
    <citation type="submission" date="2020-08" db="EMBL/GenBank/DDBJ databases">
        <authorList>
            <person name="Ren C."/>
            <person name="Gu Y."/>
            <person name="Xu Y."/>
        </authorList>
    </citation>
    <scope>NUCLEOTIDE SEQUENCE [LARGE SCALE GENOMIC DNA]</scope>
    <source>
        <strain evidence="1 2">LBM18003</strain>
    </source>
</reference>
<dbReference type="Proteomes" id="UP000516046">
    <property type="component" value="Chromosome"/>
</dbReference>
<dbReference type="InterPro" id="IPR019908">
    <property type="entry name" value="Toxin_RalR"/>
</dbReference>
<accession>A0A7G9WJH6</accession>
<protein>
    <submittedName>
        <fullName evidence="1">Lar family restriction alleviation protein</fullName>
    </submittedName>
</protein>
<evidence type="ECO:0000313" key="1">
    <source>
        <dbReference type="EMBL" id="QNO18838.1"/>
    </source>
</evidence>
<organism evidence="1 2">
    <name type="scientific">Caproicibacterium amylolyticum</name>
    <dbReference type="NCBI Taxonomy" id="2766537"/>
    <lineage>
        <taxon>Bacteria</taxon>
        <taxon>Bacillati</taxon>
        <taxon>Bacillota</taxon>
        <taxon>Clostridia</taxon>
        <taxon>Eubacteriales</taxon>
        <taxon>Oscillospiraceae</taxon>
        <taxon>Caproicibacterium</taxon>
    </lineage>
</organism>
<proteinExistence type="predicted"/>